<dbReference type="InterPro" id="IPR000641">
    <property type="entry name" value="CbxX/CfxQ"/>
</dbReference>
<dbReference type="GO" id="GO:0006508">
    <property type="term" value="P:proteolysis"/>
    <property type="evidence" value="ECO:0007669"/>
    <property type="project" value="TreeGrafter"/>
</dbReference>
<dbReference type="RefSeq" id="WP_162306665.1">
    <property type="nucleotide sequence ID" value="NZ_CP042905.2"/>
</dbReference>
<dbReference type="GO" id="GO:0016887">
    <property type="term" value="F:ATP hydrolysis activity"/>
    <property type="evidence" value="ECO:0007669"/>
    <property type="project" value="InterPro"/>
</dbReference>
<dbReference type="PRINTS" id="PR00819">
    <property type="entry name" value="CBXCFQXSUPER"/>
</dbReference>
<gene>
    <name evidence="4" type="ORF">DSAG12_01984</name>
</gene>
<dbReference type="Pfam" id="PF00004">
    <property type="entry name" value="AAA"/>
    <property type="match status" value="1"/>
</dbReference>
<name>A0A5B9DAY7_9ARCH</name>
<sequence>MVKKNLVISPTGEKENSPNIEIEIDEIELSDSIEAIHSEDIIKKVFLAPAGYPIKPFDVPNPIQVSVTDENLFQAYATEQWLGLSVKLNDYIFDQLIIPDFAFKIKKILPKKTHRIGAETKFILVQPPIRKPKFKKITFNDIIGNGQAISKAKIIVEYLKNPEIFGEWAPKNILFHGPPGTGKTLTAKAIASAAKCAFFAKKGTSLIGNHVGDGASKIHSLYNEAKSHAPAIIFIDELDSVGLSRAFQNVRGDVIEVAASLLAELDGLETSEGVITIGATNTLKLLDSGLRSRFEEEIEFPIPTVEERVDLLKLFSKKIPFEIEIDFKIIAKNTENWSGRALHEKLIKIAVHKAIQQDLKIVTTDMLMEIINQGKNNKKEQKPPSNIFT</sequence>
<dbReference type="Pfam" id="PF23902">
    <property type="entry name" value="AAA_lid_PRS2_C"/>
    <property type="match status" value="1"/>
</dbReference>
<dbReference type="GO" id="GO:0005524">
    <property type="term" value="F:ATP binding"/>
    <property type="evidence" value="ECO:0007669"/>
    <property type="project" value="UniProtKB-KW"/>
</dbReference>
<dbReference type="PANTHER" id="PTHR23076:SF97">
    <property type="entry name" value="ATP-DEPENDENT ZINC METALLOPROTEASE YME1L1"/>
    <property type="match status" value="1"/>
</dbReference>
<dbReference type="SUPFAM" id="SSF52540">
    <property type="entry name" value="P-loop containing nucleoside triphosphate hydrolases"/>
    <property type="match status" value="1"/>
</dbReference>
<dbReference type="KEGG" id="psyt:DSAG12_01984"/>
<evidence type="ECO:0000256" key="1">
    <source>
        <dbReference type="ARBA" id="ARBA00022741"/>
    </source>
</evidence>
<accession>A0A5B9DAY7</accession>
<protein>
    <submittedName>
        <fullName evidence="4">AAA family ATPase</fullName>
    </submittedName>
</protein>
<organism evidence="4 5">
    <name type="scientific">Promethearchaeum syntrophicum</name>
    <dbReference type="NCBI Taxonomy" id="2594042"/>
    <lineage>
        <taxon>Archaea</taxon>
        <taxon>Promethearchaeati</taxon>
        <taxon>Promethearchaeota</taxon>
        <taxon>Promethearchaeia</taxon>
        <taxon>Promethearchaeales</taxon>
        <taxon>Promethearchaeaceae</taxon>
        <taxon>Promethearchaeum</taxon>
    </lineage>
</organism>
<dbReference type="GeneID" id="41329973"/>
<dbReference type="InterPro" id="IPR003959">
    <property type="entry name" value="ATPase_AAA_core"/>
</dbReference>
<feature type="domain" description="AAA+ ATPase" evidence="3">
    <location>
        <begin position="169"/>
        <end position="304"/>
    </location>
</feature>
<dbReference type="InterPro" id="IPR057408">
    <property type="entry name" value="PRS2_C_AAA_lid"/>
</dbReference>
<dbReference type="PANTHER" id="PTHR23076">
    <property type="entry name" value="METALLOPROTEASE M41 FTSH"/>
    <property type="match status" value="1"/>
</dbReference>
<dbReference type="Gene3D" id="3.40.50.300">
    <property type="entry name" value="P-loop containing nucleotide triphosphate hydrolases"/>
    <property type="match status" value="1"/>
</dbReference>
<dbReference type="GO" id="GO:0004176">
    <property type="term" value="F:ATP-dependent peptidase activity"/>
    <property type="evidence" value="ECO:0007669"/>
    <property type="project" value="TreeGrafter"/>
</dbReference>
<dbReference type="GO" id="GO:0000502">
    <property type="term" value="C:proteasome complex"/>
    <property type="evidence" value="ECO:0007669"/>
    <property type="project" value="UniProtKB-KW"/>
</dbReference>
<evidence type="ECO:0000256" key="2">
    <source>
        <dbReference type="ARBA" id="ARBA00022840"/>
    </source>
</evidence>
<reference evidence="4 5" key="2">
    <citation type="journal article" date="2024" name="Int. J. Syst. Evol. Microbiol.">
        <title>Promethearchaeum syntrophicum gen. nov., sp. nov., an anaerobic, obligately syntrophic archaeon, the first isolate of the lineage 'Asgard' archaea, and proposal of the new archaeal phylum Promethearchaeota phyl. nov. and kingdom Promethearchaeati regn. nov.</title>
        <authorList>
            <person name="Imachi H."/>
            <person name="Nobu M.K."/>
            <person name="Kato S."/>
            <person name="Takaki Y."/>
            <person name="Miyazaki M."/>
            <person name="Miyata M."/>
            <person name="Ogawara M."/>
            <person name="Saito Y."/>
            <person name="Sakai S."/>
            <person name="Tahara Y.O."/>
            <person name="Takano Y."/>
            <person name="Tasumi E."/>
            <person name="Uematsu K."/>
            <person name="Yoshimura T."/>
            <person name="Itoh T."/>
            <person name="Ohkuma M."/>
            <person name="Takai K."/>
        </authorList>
    </citation>
    <scope>NUCLEOTIDE SEQUENCE [LARGE SCALE GENOMIC DNA]</scope>
    <source>
        <strain evidence="4 5">MK-D1</strain>
    </source>
</reference>
<dbReference type="AlphaFoldDB" id="A0A5B9DAY7"/>
<dbReference type="InterPro" id="IPR027417">
    <property type="entry name" value="P-loop_NTPase"/>
</dbReference>
<keyword evidence="1" id="KW-0547">Nucleotide-binding</keyword>
<dbReference type="EMBL" id="CP042905">
    <property type="protein sequence ID" value="QEE16155.1"/>
    <property type="molecule type" value="Genomic_DNA"/>
</dbReference>
<dbReference type="SMART" id="SM00382">
    <property type="entry name" value="AAA"/>
    <property type="match status" value="1"/>
</dbReference>
<dbReference type="Pfam" id="PF23900">
    <property type="entry name" value="PRS2_N"/>
    <property type="match status" value="1"/>
</dbReference>
<dbReference type="Gene3D" id="1.10.8.60">
    <property type="match status" value="1"/>
</dbReference>
<dbReference type="OrthoDB" id="77269at2157"/>
<evidence type="ECO:0000313" key="5">
    <source>
        <dbReference type="Proteomes" id="UP000321408"/>
    </source>
</evidence>
<reference evidence="4 5" key="1">
    <citation type="journal article" date="2020" name="Nature">
        <title>Isolation of an archaeon at the prokaryote-eukaryote interface.</title>
        <authorList>
            <person name="Imachi H."/>
            <person name="Nobu M.K."/>
            <person name="Nakahara N."/>
            <person name="Morono Y."/>
            <person name="Ogawara M."/>
            <person name="Takaki Y."/>
            <person name="Takano Y."/>
            <person name="Uematsu K."/>
            <person name="Ikuta T."/>
            <person name="Ito M."/>
            <person name="Matsui Y."/>
            <person name="Miyazaki M."/>
            <person name="Murata K."/>
            <person name="Saito Y."/>
            <person name="Sakai S."/>
            <person name="Song C."/>
            <person name="Tasumi E."/>
            <person name="Yamanaka Y."/>
            <person name="Yamaguchi T."/>
            <person name="Kamagata Y."/>
            <person name="Tamaki H."/>
            <person name="Takai K."/>
        </authorList>
    </citation>
    <scope>NUCLEOTIDE SEQUENCE [LARGE SCALE GENOMIC DNA]</scope>
    <source>
        <strain evidence="4 5">MK-D1</strain>
    </source>
</reference>
<dbReference type="Proteomes" id="UP000321408">
    <property type="component" value="Chromosome"/>
</dbReference>
<dbReference type="InterPro" id="IPR003593">
    <property type="entry name" value="AAA+_ATPase"/>
</dbReference>
<keyword evidence="2" id="KW-0067">ATP-binding</keyword>
<evidence type="ECO:0000259" key="3">
    <source>
        <dbReference type="SMART" id="SM00382"/>
    </source>
</evidence>
<dbReference type="InterPro" id="IPR057405">
    <property type="entry name" value="PRS2-like_N"/>
</dbReference>
<evidence type="ECO:0000313" key="4">
    <source>
        <dbReference type="EMBL" id="QEE16155.1"/>
    </source>
</evidence>
<keyword evidence="5" id="KW-1185">Reference proteome</keyword>
<proteinExistence type="predicted"/>